<dbReference type="NCBIfam" id="NF006396">
    <property type="entry name" value="PRK08645.1"/>
    <property type="match status" value="1"/>
</dbReference>
<comment type="cofactor">
    <cofactor evidence="8">
        <name>Zn(2+)</name>
        <dbReference type="ChEBI" id="CHEBI:29105"/>
    </cofactor>
</comment>
<evidence type="ECO:0000256" key="4">
    <source>
        <dbReference type="ARBA" id="ARBA00022630"/>
    </source>
</evidence>
<proteinExistence type="predicted"/>
<dbReference type="InterPro" id="IPR029041">
    <property type="entry name" value="FAD-linked_oxidoreductase-like"/>
</dbReference>
<evidence type="ECO:0000256" key="1">
    <source>
        <dbReference type="ARBA" id="ARBA00001974"/>
    </source>
</evidence>
<dbReference type="PROSITE" id="PS50970">
    <property type="entry name" value="HCY"/>
    <property type="match status" value="1"/>
</dbReference>
<dbReference type="GO" id="GO:0032259">
    <property type="term" value="P:methylation"/>
    <property type="evidence" value="ECO:0007669"/>
    <property type="project" value="UniProtKB-KW"/>
</dbReference>
<dbReference type="InterPro" id="IPR003171">
    <property type="entry name" value="Mehydrof_redctse-like"/>
</dbReference>
<dbReference type="Gene3D" id="3.20.20.330">
    <property type="entry name" value="Homocysteine-binding-like domain"/>
    <property type="match status" value="1"/>
</dbReference>
<dbReference type="PANTHER" id="PTHR11103">
    <property type="entry name" value="SLR1189 PROTEIN"/>
    <property type="match status" value="1"/>
</dbReference>
<keyword evidence="8" id="KW-0479">Metal-binding</keyword>
<gene>
    <name evidence="11" type="ORF">LKD70_10165</name>
</gene>
<feature type="binding site" evidence="8">
    <location>
        <position position="243"/>
    </location>
    <ligand>
        <name>Zn(2+)</name>
        <dbReference type="ChEBI" id="CHEBI:29105"/>
    </ligand>
</feature>
<evidence type="ECO:0000256" key="9">
    <source>
        <dbReference type="SAM" id="MobiDB-lite"/>
    </source>
</evidence>
<keyword evidence="5 8" id="KW-0808">Transferase</keyword>
<dbReference type="Gene3D" id="3.20.20.220">
    <property type="match status" value="1"/>
</dbReference>
<dbReference type="RefSeq" id="WP_227707921.1">
    <property type="nucleotide sequence ID" value="NZ_JAJEQX010000017.1"/>
</dbReference>
<evidence type="ECO:0000313" key="11">
    <source>
        <dbReference type="EMBL" id="MCC2254778.1"/>
    </source>
</evidence>
<evidence type="ECO:0000256" key="3">
    <source>
        <dbReference type="ARBA" id="ARBA00022603"/>
    </source>
</evidence>
<dbReference type="GO" id="GO:0004489">
    <property type="term" value="F:methylenetetrahydrofolate reductase [NAD(P)H] activity"/>
    <property type="evidence" value="ECO:0007669"/>
    <property type="project" value="UniProtKB-EC"/>
</dbReference>
<sequence>MDLHTLFQSRCLVTDGALGTYYREKYGVQKAPELDNLTAPERIKAIHREYIEAGADIIRTNSFASNAETLFGDRLPEIAREDQLTKVYENVRAACLIAQSAVKSTEIQAARSAAKNAETRHAQGTADHAGEEPADREILIAGDIGPVPEKNRNGEKDADIAGEYRTIAKAFLDSGIRLIWFETFSDFDRILPAAEWIKENSDAFVMASFSVNMYGYTGSGSSMRDLIRTAQESSVIDGIGFNCGTGPSHLCRLMKRQNFGDMIVSAAPNAGYADRIENRMVYRDNSGYFCASAKEIADLGVNIIGGCCGTNPSYIRKLKAAAGNRPVARRLSDRPEQRAESEIRYDNNPFIRKLYSGEKVIIAELDPPFDGNDRKMSAAAARLKEAGVEMITFSDSPMGKMRASSVTSAIKTAGELQIETMPHMACRDRNAIGMGAEILGAYMNGIRNFLFVTGDPVPSGDRGSMKPVFDYNSVTLMNYVRQMNREYFSEDPVAYGGALNYGRKNIDAEIRRMEKKCQAGASFFLTQPIYSDEDIEKIRYIKSRIDTKILCGIMPLVSYRNALFMKNEIAGIHVPDEVIAQYRSDMSREEAQAAGVRIAARIAEQLRDVADGYYFMVPFNRADMIAEILEKLKP</sequence>
<dbReference type="Pfam" id="PF02574">
    <property type="entry name" value="S-methyl_trans"/>
    <property type="match status" value="1"/>
</dbReference>
<feature type="binding site" evidence="8">
    <location>
        <position position="307"/>
    </location>
    <ligand>
        <name>Zn(2+)</name>
        <dbReference type="ChEBI" id="CHEBI:29105"/>
    </ligand>
</feature>
<keyword evidence="6" id="KW-0274">FAD</keyword>
<keyword evidence="12" id="KW-1185">Reference proteome</keyword>
<dbReference type="Pfam" id="PF02219">
    <property type="entry name" value="MTHFR"/>
    <property type="match status" value="1"/>
</dbReference>
<feature type="domain" description="Hcy-binding" evidence="10">
    <location>
        <begin position="1"/>
        <end position="322"/>
    </location>
</feature>
<evidence type="ECO:0000256" key="6">
    <source>
        <dbReference type="ARBA" id="ARBA00022827"/>
    </source>
</evidence>
<feature type="binding site" evidence="8">
    <location>
        <position position="308"/>
    </location>
    <ligand>
        <name>Zn(2+)</name>
        <dbReference type="ChEBI" id="CHEBI:29105"/>
    </ligand>
</feature>
<keyword evidence="8" id="KW-0862">Zinc</keyword>
<reference evidence="11 12" key="1">
    <citation type="submission" date="2021-10" db="EMBL/GenBank/DDBJ databases">
        <title>Anaerobic single-cell dispensing facilitates the cultivation of human gut bacteria.</title>
        <authorList>
            <person name="Afrizal A."/>
        </authorList>
    </citation>
    <scope>NUCLEOTIDE SEQUENCE [LARGE SCALE GENOMIC DNA]</scope>
    <source>
        <strain evidence="11 12">CLA-AA-H200</strain>
    </source>
</reference>
<dbReference type="Proteomes" id="UP001198151">
    <property type="component" value="Unassembled WGS sequence"/>
</dbReference>
<keyword evidence="7 11" id="KW-0560">Oxidoreductase</keyword>
<dbReference type="EC" id="1.5.1.20" evidence="11"/>
<feature type="region of interest" description="Disordered" evidence="9">
    <location>
        <begin position="115"/>
        <end position="134"/>
    </location>
</feature>
<dbReference type="InterPro" id="IPR036589">
    <property type="entry name" value="HCY_dom_sf"/>
</dbReference>
<organism evidence="11 12">
    <name type="scientific">Ruminococcus turbiniformis</name>
    <dbReference type="NCBI Taxonomy" id="2881258"/>
    <lineage>
        <taxon>Bacteria</taxon>
        <taxon>Bacillati</taxon>
        <taxon>Bacillota</taxon>
        <taxon>Clostridia</taxon>
        <taxon>Eubacteriales</taxon>
        <taxon>Oscillospiraceae</taxon>
        <taxon>Ruminococcus</taxon>
    </lineage>
</organism>
<dbReference type="PANTHER" id="PTHR11103:SF18">
    <property type="entry name" value="SLR1189 PROTEIN"/>
    <property type="match status" value="1"/>
</dbReference>
<evidence type="ECO:0000259" key="10">
    <source>
        <dbReference type="PROSITE" id="PS50970"/>
    </source>
</evidence>
<dbReference type="InterPro" id="IPR003726">
    <property type="entry name" value="HCY_dom"/>
</dbReference>
<comment type="cofactor">
    <cofactor evidence="1">
        <name>FAD</name>
        <dbReference type="ChEBI" id="CHEBI:57692"/>
    </cofactor>
</comment>
<evidence type="ECO:0000256" key="2">
    <source>
        <dbReference type="ARBA" id="ARBA00004777"/>
    </source>
</evidence>
<accession>A0ABS8FXJ8</accession>
<dbReference type="GO" id="GO:0008168">
    <property type="term" value="F:methyltransferase activity"/>
    <property type="evidence" value="ECO:0007669"/>
    <property type="project" value="UniProtKB-KW"/>
</dbReference>
<dbReference type="SUPFAM" id="SSF82282">
    <property type="entry name" value="Homocysteine S-methyltransferase"/>
    <property type="match status" value="1"/>
</dbReference>
<evidence type="ECO:0000256" key="8">
    <source>
        <dbReference type="PROSITE-ProRule" id="PRU00333"/>
    </source>
</evidence>
<dbReference type="SUPFAM" id="SSF51730">
    <property type="entry name" value="FAD-linked oxidoreductase"/>
    <property type="match status" value="1"/>
</dbReference>
<evidence type="ECO:0000256" key="5">
    <source>
        <dbReference type="ARBA" id="ARBA00022679"/>
    </source>
</evidence>
<keyword evidence="3 8" id="KW-0489">Methyltransferase</keyword>
<name>A0ABS8FXJ8_9FIRM</name>
<evidence type="ECO:0000256" key="7">
    <source>
        <dbReference type="ARBA" id="ARBA00023002"/>
    </source>
</evidence>
<evidence type="ECO:0000313" key="12">
    <source>
        <dbReference type="Proteomes" id="UP001198151"/>
    </source>
</evidence>
<dbReference type="CDD" id="cd00537">
    <property type="entry name" value="MTHFR"/>
    <property type="match status" value="1"/>
</dbReference>
<dbReference type="EC" id="2.1.1.10" evidence="11"/>
<comment type="pathway">
    <text evidence="2">One-carbon metabolism; tetrahydrofolate interconversion.</text>
</comment>
<dbReference type="EMBL" id="JAJEQX010000017">
    <property type="protein sequence ID" value="MCC2254778.1"/>
    <property type="molecule type" value="Genomic_DNA"/>
</dbReference>
<keyword evidence="4" id="KW-0285">Flavoprotein</keyword>
<protein>
    <submittedName>
        <fullName evidence="11">Bifunctional homocysteine S-methyltransferase/methylenetetrahydrofolate reductase</fullName>
        <ecNumber evidence="11">1.5.1.20</ecNumber>
        <ecNumber evidence="11">2.1.1.10</ecNumber>
    </submittedName>
</protein>
<comment type="caution">
    <text evidence="11">The sequence shown here is derived from an EMBL/GenBank/DDBJ whole genome shotgun (WGS) entry which is preliminary data.</text>
</comment>